<proteinExistence type="predicted"/>
<dbReference type="Pfam" id="PF13414">
    <property type="entry name" value="TPR_11"/>
    <property type="match status" value="1"/>
</dbReference>
<evidence type="ECO:0000256" key="1">
    <source>
        <dbReference type="ARBA" id="ARBA00022737"/>
    </source>
</evidence>
<protein>
    <submittedName>
        <fullName evidence="5">Uncharacterized protein</fullName>
    </submittedName>
</protein>
<accession>W2C4Z1</accession>
<feature type="signal peptide" evidence="4">
    <location>
        <begin position="1"/>
        <end position="24"/>
    </location>
</feature>
<keyword evidence="2 3" id="KW-0802">TPR repeat</keyword>
<dbReference type="SMART" id="SM00028">
    <property type="entry name" value="TPR"/>
    <property type="match status" value="6"/>
</dbReference>
<dbReference type="Proteomes" id="UP000018837">
    <property type="component" value="Unassembled WGS sequence"/>
</dbReference>
<keyword evidence="4" id="KW-0732">Signal</keyword>
<sequence>MNIKRIIVAVLLCALCGVKLGAQTYEELIQQSYDYADRGDLPAAEQALKAALHREPANRNNFALLSNLGTIQRRLGRRDEALTSYTAALGLQPDNKLILSNRAELFIERGETERALADYETLLRVDPADVEARFRRGVLYVELKEYMLADADFEQILARDRDSKLGRLGFALLDKARGNYADSEAVLTFLIGRDPDDLRLYEERAELYFLMKKNARAMADLRRVFAGEREPSAYLYILRGKIRLAQYEKEAAATDFKKALDLGADRAEVEGLIKMTY</sequence>
<keyword evidence="1" id="KW-0677">Repeat</keyword>
<comment type="caution">
    <text evidence="5">The sequence shown here is derived from an EMBL/GenBank/DDBJ whole genome shotgun (WGS) entry which is preliminary data.</text>
</comment>
<dbReference type="Pfam" id="PF13432">
    <property type="entry name" value="TPR_16"/>
    <property type="match status" value="2"/>
</dbReference>
<organism evidence="5 6">
    <name type="scientific">Tannerella sp. oral taxon BU063 isolate Cell 2</name>
    <dbReference type="NCBI Taxonomy" id="1411148"/>
    <lineage>
        <taxon>Bacteria</taxon>
        <taxon>Pseudomonadati</taxon>
        <taxon>Bacteroidota</taxon>
        <taxon>Bacteroidia</taxon>
        <taxon>Bacteroidales</taxon>
        <taxon>Tannerellaceae</taxon>
        <taxon>Tannerella</taxon>
    </lineage>
</organism>
<dbReference type="InterPro" id="IPR011990">
    <property type="entry name" value="TPR-like_helical_dom_sf"/>
</dbReference>
<dbReference type="InterPro" id="IPR019734">
    <property type="entry name" value="TPR_rpt"/>
</dbReference>
<evidence type="ECO:0000313" key="5">
    <source>
        <dbReference type="EMBL" id="ETK02210.1"/>
    </source>
</evidence>
<evidence type="ECO:0000256" key="2">
    <source>
        <dbReference type="ARBA" id="ARBA00022803"/>
    </source>
</evidence>
<dbReference type="InterPro" id="IPR050498">
    <property type="entry name" value="Ycf3"/>
</dbReference>
<feature type="chain" id="PRO_5004813247" evidence="4">
    <location>
        <begin position="25"/>
        <end position="277"/>
    </location>
</feature>
<name>W2C4Z1_9BACT</name>
<dbReference type="PROSITE" id="PS50005">
    <property type="entry name" value="TPR"/>
    <property type="match status" value="2"/>
</dbReference>
<reference evidence="5 6" key="1">
    <citation type="submission" date="2013-11" db="EMBL/GenBank/DDBJ databases">
        <title>Single cell genomics of uncultured Tannerella BU063 (oral taxon 286).</title>
        <authorList>
            <person name="Beall C.J."/>
            <person name="Campbell A.G."/>
            <person name="Griffen A.L."/>
            <person name="Podar M."/>
            <person name="Leys E.J."/>
        </authorList>
    </citation>
    <scope>NUCLEOTIDE SEQUENCE [LARGE SCALE GENOMIC DNA]</scope>
    <source>
        <strain evidence="5">Cell 2</strain>
    </source>
</reference>
<dbReference type="PANTHER" id="PTHR44858:SF1">
    <property type="entry name" value="UDP-N-ACETYLGLUCOSAMINE--PEPTIDE N-ACETYLGLUCOSAMINYLTRANSFERASE SPINDLY-RELATED"/>
    <property type="match status" value="1"/>
</dbReference>
<dbReference type="PANTHER" id="PTHR44858">
    <property type="entry name" value="TETRATRICOPEPTIDE REPEAT PROTEIN 6"/>
    <property type="match status" value="1"/>
</dbReference>
<gene>
    <name evidence="5" type="ORF">N425_05675</name>
</gene>
<dbReference type="PATRIC" id="fig|1411148.3.peg.829"/>
<dbReference type="Gene3D" id="1.25.40.10">
    <property type="entry name" value="Tetratricopeptide repeat domain"/>
    <property type="match status" value="2"/>
</dbReference>
<dbReference type="GO" id="GO:0009279">
    <property type="term" value="C:cell outer membrane"/>
    <property type="evidence" value="ECO:0007669"/>
    <property type="project" value="TreeGrafter"/>
</dbReference>
<dbReference type="AlphaFoldDB" id="W2C4Z1"/>
<dbReference type="GO" id="GO:0046813">
    <property type="term" value="P:receptor-mediated virion attachment to host cell"/>
    <property type="evidence" value="ECO:0007669"/>
    <property type="project" value="TreeGrafter"/>
</dbReference>
<evidence type="ECO:0000256" key="4">
    <source>
        <dbReference type="SAM" id="SignalP"/>
    </source>
</evidence>
<dbReference type="SUPFAM" id="SSF48452">
    <property type="entry name" value="TPR-like"/>
    <property type="match status" value="1"/>
</dbReference>
<dbReference type="EMBL" id="AYUF01000390">
    <property type="protein sequence ID" value="ETK02210.1"/>
    <property type="molecule type" value="Genomic_DNA"/>
</dbReference>
<feature type="repeat" description="TPR" evidence="3">
    <location>
        <begin position="62"/>
        <end position="95"/>
    </location>
</feature>
<evidence type="ECO:0000313" key="6">
    <source>
        <dbReference type="Proteomes" id="UP000018837"/>
    </source>
</evidence>
<feature type="repeat" description="TPR" evidence="3">
    <location>
        <begin position="96"/>
        <end position="129"/>
    </location>
</feature>
<evidence type="ECO:0000256" key="3">
    <source>
        <dbReference type="PROSITE-ProRule" id="PRU00339"/>
    </source>
</evidence>